<feature type="domain" description="Cupin type-2" evidence="3">
    <location>
        <begin position="61"/>
        <end position="128"/>
    </location>
</feature>
<dbReference type="Pfam" id="PF07883">
    <property type="entry name" value="Cupin_2"/>
    <property type="match status" value="1"/>
</dbReference>
<dbReference type="AlphaFoldDB" id="A0AA38RHM6"/>
<keyword evidence="2" id="KW-0560">Oxidoreductase</keyword>
<dbReference type="PANTHER" id="PTHR41517">
    <property type="entry name" value="1,2-DIOXYGENASE PROTEIN-RELATED"/>
    <property type="match status" value="1"/>
</dbReference>
<dbReference type="InterPro" id="IPR013096">
    <property type="entry name" value="Cupin_2"/>
</dbReference>
<keyword evidence="5" id="KW-1185">Reference proteome</keyword>
<accession>A0AA38RHM6</accession>
<dbReference type="Proteomes" id="UP001174694">
    <property type="component" value="Unassembled WGS sequence"/>
</dbReference>
<dbReference type="InterPro" id="IPR047183">
    <property type="entry name" value="GDO-like"/>
</dbReference>
<dbReference type="GO" id="GO:0051213">
    <property type="term" value="F:dioxygenase activity"/>
    <property type="evidence" value="ECO:0007669"/>
    <property type="project" value="UniProtKB-KW"/>
</dbReference>
<dbReference type="InterPro" id="IPR011051">
    <property type="entry name" value="RmlC_Cupin_sf"/>
</dbReference>
<evidence type="ECO:0000313" key="4">
    <source>
        <dbReference type="EMBL" id="KAJ9149936.1"/>
    </source>
</evidence>
<dbReference type="CDD" id="cd02216">
    <property type="entry name" value="cupin_GDO-like_N"/>
    <property type="match status" value="1"/>
</dbReference>
<dbReference type="InterPro" id="IPR014710">
    <property type="entry name" value="RmlC-like_jellyroll"/>
</dbReference>
<comment type="caution">
    <text evidence="4">The sequence shown here is derived from an EMBL/GenBank/DDBJ whole genome shotgun (WGS) entry which is preliminary data.</text>
</comment>
<sequence>MVPPRPNPRAVATLWKYDEMRPCLMEAGRIIGAEEAERRVLMLVNSAMEAPHTTDTLYAGLQLVLPGETAPAHRHVAFALRFIVEGEHGFTAVEGQKIPMEAGDVILTPPWHWHDHGNEGTKPLIWLDGLDLPLFRSIPVNFSENYLESRYPSLTAADSQLRFPWAEVQAVLDAAALPYVVHHYRRKGRRALSETVGAQAERIAGGYKTPVQQETCSFIYHVKHGQGRTSLVTSAGESLVVDWKSNDTFAVPAWSQIQHTNMSSDNAYLFAINDRPLLEELGLMRGV</sequence>
<name>A0AA38RHM6_9PEZI</name>
<evidence type="ECO:0000256" key="1">
    <source>
        <dbReference type="ARBA" id="ARBA00022964"/>
    </source>
</evidence>
<dbReference type="SUPFAM" id="SSF51182">
    <property type="entry name" value="RmlC-like cupins"/>
    <property type="match status" value="1"/>
</dbReference>
<evidence type="ECO:0000256" key="2">
    <source>
        <dbReference type="ARBA" id="ARBA00023002"/>
    </source>
</evidence>
<evidence type="ECO:0000259" key="3">
    <source>
        <dbReference type="Pfam" id="PF07883"/>
    </source>
</evidence>
<evidence type="ECO:0000313" key="5">
    <source>
        <dbReference type="Proteomes" id="UP001174694"/>
    </source>
</evidence>
<dbReference type="Gene3D" id="2.60.120.10">
    <property type="entry name" value="Jelly Rolls"/>
    <property type="match status" value="1"/>
</dbReference>
<dbReference type="EMBL" id="JANBVO010000009">
    <property type="protein sequence ID" value="KAJ9149936.1"/>
    <property type="molecule type" value="Genomic_DNA"/>
</dbReference>
<organism evidence="4 5">
    <name type="scientific">Pleurostoma richardsiae</name>
    <dbReference type="NCBI Taxonomy" id="41990"/>
    <lineage>
        <taxon>Eukaryota</taxon>
        <taxon>Fungi</taxon>
        <taxon>Dikarya</taxon>
        <taxon>Ascomycota</taxon>
        <taxon>Pezizomycotina</taxon>
        <taxon>Sordariomycetes</taxon>
        <taxon>Sordariomycetidae</taxon>
        <taxon>Calosphaeriales</taxon>
        <taxon>Pleurostomataceae</taxon>
        <taxon>Pleurostoma</taxon>
    </lineage>
</organism>
<proteinExistence type="predicted"/>
<keyword evidence="1" id="KW-0223">Dioxygenase</keyword>
<gene>
    <name evidence="4" type="ORF">NKR23_g4081</name>
</gene>
<reference evidence="4" key="1">
    <citation type="submission" date="2022-07" db="EMBL/GenBank/DDBJ databases">
        <title>Fungi with potential for degradation of polypropylene.</title>
        <authorList>
            <person name="Gostincar C."/>
        </authorList>
    </citation>
    <scope>NUCLEOTIDE SEQUENCE</scope>
    <source>
        <strain evidence="4">EXF-13308</strain>
    </source>
</reference>
<dbReference type="PANTHER" id="PTHR41517:SF1">
    <property type="entry name" value="CUPIN"/>
    <property type="match status" value="1"/>
</dbReference>
<protein>
    <submittedName>
        <fullName evidence="4">C6 transcription factor</fullName>
    </submittedName>
</protein>